<feature type="domain" description="Carrier" evidence="3">
    <location>
        <begin position="2"/>
        <end position="79"/>
    </location>
</feature>
<evidence type="ECO:0000256" key="1">
    <source>
        <dbReference type="ARBA" id="ARBA00022450"/>
    </source>
</evidence>
<dbReference type="InterPro" id="IPR036736">
    <property type="entry name" value="ACP-like_sf"/>
</dbReference>
<dbReference type="InterPro" id="IPR020806">
    <property type="entry name" value="PKS_PP-bd"/>
</dbReference>
<sequence length="88" mass="9347">MTDRSELIVTVRDAWAEALAVHRNAVPLDQGFFDAGGNSLLLVVLAEDLAERTGADLRVTDLFQHATVLAQAQLLAERAAGSTTGGTR</sequence>
<dbReference type="SMART" id="SM00823">
    <property type="entry name" value="PKS_PP"/>
    <property type="match status" value="1"/>
</dbReference>
<dbReference type="PROSITE" id="PS50075">
    <property type="entry name" value="CARRIER"/>
    <property type="match status" value="1"/>
</dbReference>
<name>A0ABY8W994_9ACTN</name>
<organism evidence="4 5">
    <name type="scientific">Actinoplanes oblitus</name>
    <dbReference type="NCBI Taxonomy" id="3040509"/>
    <lineage>
        <taxon>Bacteria</taxon>
        <taxon>Bacillati</taxon>
        <taxon>Actinomycetota</taxon>
        <taxon>Actinomycetes</taxon>
        <taxon>Micromonosporales</taxon>
        <taxon>Micromonosporaceae</taxon>
        <taxon>Actinoplanes</taxon>
    </lineage>
</organism>
<dbReference type="Gene3D" id="1.10.1200.10">
    <property type="entry name" value="ACP-like"/>
    <property type="match status" value="1"/>
</dbReference>
<gene>
    <name evidence="4" type="ORF">ACTOB_006439</name>
</gene>
<evidence type="ECO:0000313" key="5">
    <source>
        <dbReference type="Proteomes" id="UP001240150"/>
    </source>
</evidence>
<evidence type="ECO:0000256" key="2">
    <source>
        <dbReference type="ARBA" id="ARBA00022553"/>
    </source>
</evidence>
<dbReference type="EMBL" id="CP126980">
    <property type="protein sequence ID" value="WIM94416.1"/>
    <property type="molecule type" value="Genomic_DNA"/>
</dbReference>
<keyword evidence="5" id="KW-1185">Reference proteome</keyword>
<proteinExistence type="predicted"/>
<keyword evidence="2" id="KW-0597">Phosphoprotein</keyword>
<dbReference type="SUPFAM" id="SSF47336">
    <property type="entry name" value="ACP-like"/>
    <property type="match status" value="1"/>
</dbReference>
<dbReference type="Proteomes" id="UP001240150">
    <property type="component" value="Chromosome"/>
</dbReference>
<reference evidence="4 5" key="1">
    <citation type="submission" date="2023-06" db="EMBL/GenBank/DDBJ databases">
        <authorList>
            <person name="Yushchuk O."/>
            <person name="Binda E."/>
            <person name="Ruckert-Reed C."/>
            <person name="Fedorenko V."/>
            <person name="Kalinowski J."/>
            <person name="Marinelli F."/>
        </authorList>
    </citation>
    <scope>NUCLEOTIDE SEQUENCE [LARGE SCALE GENOMIC DNA]</scope>
    <source>
        <strain evidence="4 5">NRRL 3884</strain>
    </source>
</reference>
<evidence type="ECO:0000313" key="4">
    <source>
        <dbReference type="EMBL" id="WIM94416.1"/>
    </source>
</evidence>
<dbReference type="InterPro" id="IPR009081">
    <property type="entry name" value="PP-bd_ACP"/>
</dbReference>
<protein>
    <submittedName>
        <fullName evidence="4">Acyl carrier protein</fullName>
    </submittedName>
</protein>
<dbReference type="Pfam" id="PF00550">
    <property type="entry name" value="PP-binding"/>
    <property type="match status" value="1"/>
</dbReference>
<keyword evidence="1" id="KW-0596">Phosphopantetheine</keyword>
<accession>A0ABY8W994</accession>
<evidence type="ECO:0000259" key="3">
    <source>
        <dbReference type="PROSITE" id="PS50075"/>
    </source>
</evidence>
<dbReference type="RefSeq" id="WP_284915619.1">
    <property type="nucleotide sequence ID" value="NZ_CP126980.1"/>
</dbReference>